<dbReference type="EMBL" id="CAJPVJ010002729">
    <property type="protein sequence ID" value="CAG2166706.1"/>
    <property type="molecule type" value="Genomic_DNA"/>
</dbReference>
<feature type="compositionally biased region" description="Polar residues" evidence="1">
    <location>
        <begin position="272"/>
        <end position="285"/>
    </location>
</feature>
<name>A0A7R9QJ11_9ACAR</name>
<organism evidence="2">
    <name type="scientific">Oppiella nova</name>
    <dbReference type="NCBI Taxonomy" id="334625"/>
    <lineage>
        <taxon>Eukaryota</taxon>
        <taxon>Metazoa</taxon>
        <taxon>Ecdysozoa</taxon>
        <taxon>Arthropoda</taxon>
        <taxon>Chelicerata</taxon>
        <taxon>Arachnida</taxon>
        <taxon>Acari</taxon>
        <taxon>Acariformes</taxon>
        <taxon>Sarcoptiformes</taxon>
        <taxon>Oribatida</taxon>
        <taxon>Brachypylina</taxon>
        <taxon>Oppioidea</taxon>
        <taxon>Oppiidae</taxon>
        <taxon>Oppiella</taxon>
    </lineage>
</organism>
<keyword evidence="3" id="KW-1185">Reference proteome</keyword>
<feature type="region of interest" description="Disordered" evidence="1">
    <location>
        <begin position="591"/>
        <end position="666"/>
    </location>
</feature>
<feature type="region of interest" description="Disordered" evidence="1">
    <location>
        <begin position="176"/>
        <end position="219"/>
    </location>
</feature>
<accession>A0A7R9QJ11</accession>
<proteinExistence type="predicted"/>
<feature type="compositionally biased region" description="Low complexity" evidence="1">
    <location>
        <begin position="112"/>
        <end position="131"/>
    </location>
</feature>
<feature type="compositionally biased region" description="Polar residues" evidence="1">
    <location>
        <begin position="101"/>
        <end position="111"/>
    </location>
</feature>
<feature type="compositionally biased region" description="Polar residues" evidence="1">
    <location>
        <begin position="503"/>
        <end position="514"/>
    </location>
</feature>
<reference evidence="2" key="1">
    <citation type="submission" date="2020-11" db="EMBL/GenBank/DDBJ databases">
        <authorList>
            <person name="Tran Van P."/>
        </authorList>
    </citation>
    <scope>NUCLEOTIDE SEQUENCE</scope>
</reference>
<feature type="compositionally biased region" description="Low complexity" evidence="1">
    <location>
        <begin position="638"/>
        <end position="655"/>
    </location>
</feature>
<sequence length="940" mass="102313">MIFSEHKRVCVGQSLLTSNPFGNPSPVPPSSQTCEVSTDLLHEMSKLVPKLVAYLIDHCPDLFGDQTLRLLGAPAAQLIHHDDLHLSSSSRQDSGAEESDSLNSLPDSNGAHSTGSGTDDSAGSRSSSNGNHRCDDSSIDSLERALMDDTSRVSPGVSLEGRPVNALANKMSLSNLSHDSGLTLSDTQLYTPDEDEGADDLDQFPGTGGQTYGRKTSSPLAYPPYMAKCDDSSIDSLERALMDDTSRVSPGVSLEGRPVNALANKMSLSNLSHDSGLTLSDTQLYTPDEDEGADDLDQFPGTGGQTYGRKTSSPLAYPPYMAKSSPHLDQTGLDGTDLNVTFSYGRSVGVSIDGSCHDVVMRKRRHLQGLHHTNSNDLSHYISRNSRTGAANGQTPAQTYHNHNTNANNYRNNNHHIYYRQSQPPALNGHHYQHNGNGYHHHNQYNHQHIPIQYSKSYSYLPTNGTEDLTDEHPMLNTGADCQREYRYRRPPLAAVLGGAPASTSHTYHRQTSVPHLRRSSSEESLVRTSYDAVDGEMPSNGYSLANSLSLQYSTPVQNDWRQQPDKYYNNQYVSNNRNATQVTLRADVHHYPNSTGSANTGAARIARQESNTSGNGQKPVDNRVASICSSGSSETASQRSSLSSGKQSTSSSLRNGSGMSCPPSYHEAMTRKEMLCRAQSSGALNTTGLSVRKGSSASTTSSTHSSHIYEESVRVYNSDNKRNVTHRAVPVRVAPVDNGRAVDSDLMQRQMAAQASQAHRHVHRELSEPALQPAHNTGSRIVRISAQQNHNNVYHSPLQACQSSNVSVLQRSAKDFTPEEWRKDIHSNVATLRKLFTTSQSTSGQPMDGNTRNIYVRQTVRPVSVLIETTPKRNQVLKQRPNSTYANLKDSCVSQAPKGVTVVHVGQTTGAGEGHIITGVGHKRADSVGNSSSEEESYV</sequence>
<evidence type="ECO:0000256" key="1">
    <source>
        <dbReference type="SAM" id="MobiDB-lite"/>
    </source>
</evidence>
<protein>
    <submittedName>
        <fullName evidence="2">Uncharacterized protein</fullName>
    </submittedName>
</protein>
<dbReference type="OrthoDB" id="6424757at2759"/>
<dbReference type="Proteomes" id="UP000728032">
    <property type="component" value="Unassembled WGS sequence"/>
</dbReference>
<feature type="region of interest" description="Disordered" evidence="1">
    <location>
        <begin position="754"/>
        <end position="777"/>
    </location>
</feature>
<feature type="region of interest" description="Disordered" evidence="1">
    <location>
        <begin position="498"/>
        <end position="525"/>
    </location>
</feature>
<feature type="compositionally biased region" description="Polar residues" evidence="1">
    <location>
        <begin position="628"/>
        <end position="637"/>
    </location>
</feature>
<feature type="compositionally biased region" description="Polar residues" evidence="1">
    <location>
        <begin position="176"/>
        <end position="190"/>
    </location>
</feature>
<dbReference type="AlphaFoldDB" id="A0A7R9QJ11"/>
<feature type="compositionally biased region" description="Acidic residues" evidence="1">
    <location>
        <begin position="287"/>
        <end position="297"/>
    </location>
</feature>
<feature type="region of interest" description="Disordered" evidence="1">
    <location>
        <begin position="272"/>
        <end position="310"/>
    </location>
</feature>
<feature type="compositionally biased region" description="Low complexity" evidence="1">
    <location>
        <begin position="696"/>
        <end position="707"/>
    </location>
</feature>
<feature type="region of interest" description="Disordered" evidence="1">
    <location>
        <begin position="687"/>
        <end position="708"/>
    </location>
</feature>
<feature type="compositionally biased region" description="Acidic residues" evidence="1">
    <location>
        <begin position="192"/>
        <end position="202"/>
    </location>
</feature>
<gene>
    <name evidence="2" type="ORF">ONB1V03_LOCUS6221</name>
</gene>
<dbReference type="EMBL" id="OC917554">
    <property type="protein sequence ID" value="CAD7647387.1"/>
    <property type="molecule type" value="Genomic_DNA"/>
</dbReference>
<evidence type="ECO:0000313" key="2">
    <source>
        <dbReference type="EMBL" id="CAD7647387.1"/>
    </source>
</evidence>
<evidence type="ECO:0000313" key="3">
    <source>
        <dbReference type="Proteomes" id="UP000728032"/>
    </source>
</evidence>
<feature type="region of interest" description="Disordered" evidence="1">
    <location>
        <begin position="87"/>
        <end position="137"/>
    </location>
</feature>